<evidence type="ECO:0000313" key="2">
    <source>
        <dbReference type="Proteomes" id="UP000499080"/>
    </source>
</evidence>
<sequence>MRLNTKEKERKGQRQIVVSPHYHCSLPVHRCVLDIRLPIGYEILMCHVASYYDQRLSRCKRDFARCVMYRFSANEDRQDLRDTILTS</sequence>
<dbReference type="AlphaFoldDB" id="A0A4Y2WTI5"/>
<organism evidence="1 2">
    <name type="scientific">Araneus ventricosus</name>
    <name type="common">Orbweaver spider</name>
    <name type="synonym">Epeira ventricosa</name>
    <dbReference type="NCBI Taxonomy" id="182803"/>
    <lineage>
        <taxon>Eukaryota</taxon>
        <taxon>Metazoa</taxon>
        <taxon>Ecdysozoa</taxon>
        <taxon>Arthropoda</taxon>
        <taxon>Chelicerata</taxon>
        <taxon>Arachnida</taxon>
        <taxon>Araneae</taxon>
        <taxon>Araneomorphae</taxon>
        <taxon>Entelegynae</taxon>
        <taxon>Araneoidea</taxon>
        <taxon>Araneidae</taxon>
        <taxon>Araneus</taxon>
    </lineage>
</organism>
<dbReference type="Proteomes" id="UP000499080">
    <property type="component" value="Unassembled WGS sequence"/>
</dbReference>
<keyword evidence="2" id="KW-1185">Reference proteome</keyword>
<name>A0A4Y2WTI5_ARAVE</name>
<evidence type="ECO:0000313" key="1">
    <source>
        <dbReference type="EMBL" id="GBO39770.1"/>
    </source>
</evidence>
<proteinExistence type="predicted"/>
<gene>
    <name evidence="1" type="ORF">AVEN_247675_1</name>
</gene>
<accession>A0A4Y2WTI5</accession>
<protein>
    <submittedName>
        <fullName evidence="1">Uncharacterized protein</fullName>
    </submittedName>
</protein>
<comment type="caution">
    <text evidence="1">The sequence shown here is derived from an EMBL/GenBank/DDBJ whole genome shotgun (WGS) entry which is preliminary data.</text>
</comment>
<reference evidence="1 2" key="1">
    <citation type="journal article" date="2019" name="Sci. Rep.">
        <title>Orb-weaving spider Araneus ventricosus genome elucidates the spidroin gene catalogue.</title>
        <authorList>
            <person name="Kono N."/>
            <person name="Nakamura H."/>
            <person name="Ohtoshi R."/>
            <person name="Moran D.A.P."/>
            <person name="Shinohara A."/>
            <person name="Yoshida Y."/>
            <person name="Fujiwara M."/>
            <person name="Mori M."/>
            <person name="Tomita M."/>
            <person name="Arakawa K."/>
        </authorList>
    </citation>
    <scope>NUCLEOTIDE SEQUENCE [LARGE SCALE GENOMIC DNA]</scope>
</reference>
<dbReference type="EMBL" id="BGPR01064865">
    <property type="protein sequence ID" value="GBO39770.1"/>
    <property type="molecule type" value="Genomic_DNA"/>
</dbReference>